<dbReference type="GO" id="GO:0008170">
    <property type="term" value="F:N-methyltransferase activity"/>
    <property type="evidence" value="ECO:0007669"/>
    <property type="project" value="InterPro"/>
</dbReference>
<sequence>MSDKRASTIYQVLWNSADILRSKMDATEYKNYLLGIIFYKYLSDTMLYHAAELLEEEPASLKEAQKIYTEAYNDPETREDLIDALMFDFYYTLEPQLTFTALVEEVHKGNFQLEDLAQGFRNIEQSSELYENLFEDVDLYSRKLGSGIQKQNQTIGEIMKELDTLDIAHEGDALGDAYEYLIGQFASASGKKAGEFYTPQPVSRLMTQIVLQGKEDKKGLAFMTPQWDLDHYYLMSKNLRMNLELLTFLDKSLILLLIT</sequence>
<dbReference type="Proteomes" id="UP000029380">
    <property type="component" value="Unassembled WGS sequence"/>
</dbReference>
<evidence type="ECO:0000256" key="3">
    <source>
        <dbReference type="ARBA" id="ARBA00022603"/>
    </source>
</evidence>
<comment type="catalytic activity">
    <reaction evidence="7">
        <text>a 2'-deoxyadenosine in DNA + S-adenosyl-L-methionine = an N(6)-methyl-2'-deoxyadenosine in DNA + S-adenosyl-L-homocysteine + H(+)</text>
        <dbReference type="Rhea" id="RHEA:15197"/>
        <dbReference type="Rhea" id="RHEA-COMP:12418"/>
        <dbReference type="Rhea" id="RHEA-COMP:12419"/>
        <dbReference type="ChEBI" id="CHEBI:15378"/>
        <dbReference type="ChEBI" id="CHEBI:57856"/>
        <dbReference type="ChEBI" id="CHEBI:59789"/>
        <dbReference type="ChEBI" id="CHEBI:90615"/>
        <dbReference type="ChEBI" id="CHEBI:90616"/>
        <dbReference type="EC" id="2.1.1.72"/>
    </reaction>
</comment>
<dbReference type="InterPro" id="IPR003356">
    <property type="entry name" value="DNA_methylase_A-5"/>
</dbReference>
<evidence type="ECO:0000256" key="6">
    <source>
        <dbReference type="ARBA" id="ARBA00022747"/>
    </source>
</evidence>
<dbReference type="SUPFAM" id="SSF53335">
    <property type="entry name" value="S-adenosyl-L-methionine-dependent methyltransferases"/>
    <property type="match status" value="1"/>
</dbReference>
<dbReference type="EMBL" id="JPVU01000198">
    <property type="protein sequence ID" value="KFN90594.1"/>
    <property type="molecule type" value="Genomic_DNA"/>
</dbReference>
<organism evidence="10 11">
    <name type="scientific">Tetragenococcus muriaticus PMC-11-5</name>
    <dbReference type="NCBI Taxonomy" id="1302649"/>
    <lineage>
        <taxon>Bacteria</taxon>
        <taxon>Bacillati</taxon>
        <taxon>Bacillota</taxon>
        <taxon>Bacilli</taxon>
        <taxon>Lactobacillales</taxon>
        <taxon>Enterococcaceae</taxon>
        <taxon>Tetragenococcus</taxon>
    </lineage>
</organism>
<keyword evidence="4 10" id="KW-0808">Transferase</keyword>
<dbReference type="Gene3D" id="1.20.1260.30">
    <property type="match status" value="1"/>
</dbReference>
<dbReference type="PANTHER" id="PTHR42933:SF1">
    <property type="entry name" value="SITE-SPECIFIC DNA-METHYLTRANSFERASE (ADENINE-SPECIFIC)"/>
    <property type="match status" value="1"/>
</dbReference>
<comment type="caution">
    <text evidence="10">The sequence shown here is derived from an EMBL/GenBank/DDBJ whole genome shotgun (WGS) entry which is preliminary data.</text>
</comment>
<evidence type="ECO:0000256" key="2">
    <source>
        <dbReference type="ARBA" id="ARBA00011900"/>
    </source>
</evidence>
<dbReference type="GO" id="GO:0009307">
    <property type="term" value="P:DNA restriction-modification system"/>
    <property type="evidence" value="ECO:0007669"/>
    <property type="project" value="UniProtKB-KW"/>
</dbReference>
<dbReference type="GO" id="GO:0009007">
    <property type="term" value="F:site-specific DNA-methyltransferase (adenine-specific) activity"/>
    <property type="evidence" value="ECO:0007669"/>
    <property type="project" value="UniProtKB-EC"/>
</dbReference>
<evidence type="ECO:0000256" key="4">
    <source>
        <dbReference type="ARBA" id="ARBA00022679"/>
    </source>
</evidence>
<dbReference type="Pfam" id="PF12161">
    <property type="entry name" value="HsdM_N"/>
    <property type="match status" value="1"/>
</dbReference>
<evidence type="ECO:0000256" key="7">
    <source>
        <dbReference type="ARBA" id="ARBA00047942"/>
    </source>
</evidence>
<dbReference type="InterPro" id="IPR051537">
    <property type="entry name" value="DNA_Adenine_Mtase"/>
</dbReference>
<dbReference type="GO" id="GO:0003677">
    <property type="term" value="F:DNA binding"/>
    <property type="evidence" value="ECO:0007669"/>
    <property type="project" value="InterPro"/>
</dbReference>
<dbReference type="PATRIC" id="fig|1302649.3.peg.1848"/>
<name>A0A091C0W2_9ENTE</name>
<evidence type="ECO:0000313" key="11">
    <source>
        <dbReference type="Proteomes" id="UP000029380"/>
    </source>
</evidence>
<reference evidence="10 11" key="1">
    <citation type="submission" date="2014-08" db="EMBL/GenBank/DDBJ databases">
        <title>Genome sequence of Tetragenococcus muriaticus.</title>
        <authorList>
            <person name="Chuea-nongthon C."/>
            <person name="Rodtong S."/>
            <person name="Yongsawatdigul J."/>
            <person name="Steele J.L."/>
            <person name="Liu X.-y."/>
            <person name="Speers J."/>
            <person name="Glasner J.D."/>
            <person name="Neeno-Eckwall E.C."/>
        </authorList>
    </citation>
    <scope>NUCLEOTIDE SEQUENCE [LARGE SCALE GENOMIC DNA]</scope>
    <source>
        <strain evidence="10 11">PMC-11-5</strain>
    </source>
</reference>
<dbReference type="InterPro" id="IPR038333">
    <property type="entry name" value="T1MK-like_N_sf"/>
</dbReference>
<dbReference type="InterPro" id="IPR022749">
    <property type="entry name" value="D12N6_MeTrfase_N"/>
</dbReference>
<accession>A0A091C0W2</accession>
<dbReference type="AlphaFoldDB" id="A0A091C0W2"/>
<evidence type="ECO:0000259" key="9">
    <source>
        <dbReference type="Pfam" id="PF12161"/>
    </source>
</evidence>
<evidence type="ECO:0000256" key="5">
    <source>
        <dbReference type="ARBA" id="ARBA00022691"/>
    </source>
</evidence>
<dbReference type="InterPro" id="IPR029063">
    <property type="entry name" value="SAM-dependent_MTases_sf"/>
</dbReference>
<dbReference type="GO" id="GO:0032259">
    <property type="term" value="P:methylation"/>
    <property type="evidence" value="ECO:0007669"/>
    <property type="project" value="UniProtKB-KW"/>
</dbReference>
<keyword evidence="6" id="KW-0680">Restriction system</keyword>
<comment type="similarity">
    <text evidence="1">Belongs to the N(4)/N(6)-methyltransferase family.</text>
</comment>
<protein>
    <recommendedName>
        <fullName evidence="2">site-specific DNA-methyltransferase (adenine-specific)</fullName>
        <ecNumber evidence="2">2.1.1.72</ecNumber>
    </recommendedName>
</protein>
<evidence type="ECO:0000259" key="8">
    <source>
        <dbReference type="Pfam" id="PF02384"/>
    </source>
</evidence>
<evidence type="ECO:0000256" key="1">
    <source>
        <dbReference type="ARBA" id="ARBA00006594"/>
    </source>
</evidence>
<dbReference type="EC" id="2.1.1.72" evidence="2"/>
<feature type="domain" description="N6 adenine-specific DNA methyltransferase N-terminal" evidence="9">
    <location>
        <begin position="11"/>
        <end position="161"/>
    </location>
</feature>
<dbReference type="PANTHER" id="PTHR42933">
    <property type="entry name" value="SLR6095 PROTEIN"/>
    <property type="match status" value="1"/>
</dbReference>
<proteinExistence type="inferred from homology"/>
<keyword evidence="5" id="KW-0949">S-adenosyl-L-methionine</keyword>
<dbReference type="Pfam" id="PF02384">
    <property type="entry name" value="N6_Mtase"/>
    <property type="match status" value="1"/>
</dbReference>
<keyword evidence="3 10" id="KW-0489">Methyltransferase</keyword>
<gene>
    <name evidence="10" type="ORF">TMUPMC115_1848</name>
</gene>
<feature type="domain" description="DNA methylase adenine-specific" evidence="8">
    <location>
        <begin position="171"/>
        <end position="215"/>
    </location>
</feature>
<evidence type="ECO:0000313" key="10">
    <source>
        <dbReference type="EMBL" id="KFN90594.1"/>
    </source>
</evidence>